<protein>
    <submittedName>
        <fullName evidence="1">Uncharacterized protein</fullName>
    </submittedName>
</protein>
<dbReference type="Proteomes" id="UP000214355">
    <property type="component" value="Chromosome I"/>
</dbReference>
<dbReference type="EMBL" id="LT629804">
    <property type="protein sequence ID" value="SDU80157.1"/>
    <property type="molecule type" value="Genomic_DNA"/>
</dbReference>
<evidence type="ECO:0000313" key="2">
    <source>
        <dbReference type="Proteomes" id="UP000214355"/>
    </source>
</evidence>
<dbReference type="OrthoDB" id="9813719at2"/>
<dbReference type="RefSeq" id="WP_091280836.1">
    <property type="nucleotide sequence ID" value="NZ_JABAPL010000018.1"/>
</dbReference>
<name>A0A1H2LGL0_9ACTO</name>
<dbReference type="AlphaFoldDB" id="A0A1H2LGL0"/>
<reference evidence="2" key="1">
    <citation type="submission" date="2016-10" db="EMBL/GenBank/DDBJ databases">
        <authorList>
            <person name="Varghese N."/>
            <person name="Submissions S."/>
        </authorList>
    </citation>
    <scope>NUCLEOTIDE SEQUENCE [LARGE SCALE GENOMIC DNA]</scope>
    <source>
        <strain evidence="2">DSM 10002</strain>
    </source>
</reference>
<sequence>MVTEEEDDKADVPDGKLFRTRPVQVITTSQKVIHTGFRPEQKIMAGLESMLQKLARLSESYVISHIDQKDPVLQTVHRGG</sequence>
<keyword evidence="2" id="KW-1185">Reference proteome</keyword>
<dbReference type="STRING" id="131112.SAMN04489737_1114"/>
<evidence type="ECO:0000313" key="1">
    <source>
        <dbReference type="EMBL" id="SDU80157.1"/>
    </source>
</evidence>
<proteinExistence type="predicted"/>
<dbReference type="GeneID" id="65344848"/>
<organism evidence="1 2">
    <name type="scientific">Arcanobacterium phocae</name>
    <dbReference type="NCBI Taxonomy" id="131112"/>
    <lineage>
        <taxon>Bacteria</taxon>
        <taxon>Bacillati</taxon>
        <taxon>Actinomycetota</taxon>
        <taxon>Actinomycetes</taxon>
        <taxon>Actinomycetales</taxon>
        <taxon>Actinomycetaceae</taxon>
        <taxon>Arcanobacterium</taxon>
    </lineage>
</organism>
<accession>A0A1H2LGL0</accession>
<gene>
    <name evidence="1" type="ORF">SAMN04489737_1114</name>
</gene>